<feature type="domain" description="Cytochrome c" evidence="5">
    <location>
        <begin position="590"/>
        <end position="691"/>
    </location>
</feature>
<dbReference type="NCBIfam" id="TIGR03507">
    <property type="entry name" value="decahem_SO1788"/>
    <property type="match status" value="1"/>
</dbReference>
<evidence type="ECO:0000256" key="4">
    <source>
        <dbReference type="PROSITE-ProRule" id="PRU00433"/>
    </source>
</evidence>
<dbReference type="PROSITE" id="PS51257">
    <property type="entry name" value="PROKAR_LIPOPROTEIN"/>
    <property type="match status" value="1"/>
</dbReference>
<dbReference type="InterPro" id="IPR054336">
    <property type="entry name" value="OmcA-like_N"/>
</dbReference>
<dbReference type="PROSITE" id="PS51007">
    <property type="entry name" value="CYTC"/>
    <property type="match status" value="1"/>
</dbReference>
<proteinExistence type="predicted"/>
<keyword evidence="3 4" id="KW-0408">Iron</keyword>
<keyword evidence="4" id="KW-0349">Heme</keyword>
<dbReference type="GO" id="GO:0046872">
    <property type="term" value="F:metal ion binding"/>
    <property type="evidence" value="ECO:0007669"/>
    <property type="project" value="UniProtKB-KW"/>
</dbReference>
<dbReference type="EMBL" id="WRPA01000004">
    <property type="protein sequence ID" value="MXR68391.1"/>
    <property type="molecule type" value="Genomic_DNA"/>
</dbReference>
<dbReference type="SUPFAM" id="SSF48695">
    <property type="entry name" value="Multiheme cytochromes"/>
    <property type="match status" value="1"/>
</dbReference>
<dbReference type="InterPro" id="IPR020014">
    <property type="entry name" value="Decahaem_cyt-c_OmcA/MtrC"/>
</dbReference>
<dbReference type="Gene3D" id="3.90.10.10">
    <property type="entry name" value="Cytochrome C3"/>
    <property type="match status" value="2"/>
</dbReference>
<sequence length="722" mass="77115">MMKKFNVNAATKAVLGAGLLSLALSGCGSDGKDGEDGKPGPVGNPIGEVSHLKSHIQSASVDDAGILTINFNLTDANGVAVFGLGYADIGAVSFGRVGNEDEVGSTDLEGNPRDIWLSYFNKDKGDGHYTGSSYFKGKDCETCLTDNGDGSYTLVLDKPIDTLGKYDYKADVTNGIYLGVKASNSVGSTMVDNSFFYWQPSSDTVQDKPKALIANDTCQSCHRPGQDGALSMHGSKHVTLESCTFCHTDYNSYMKDEKDDDGKVVRTYEFDGSIKGMAHAIHSHSTYNGIYPQSAGNCQTCHQADENLAMADAWKADLDTATCMNCHNSPYAVPSWHWDNDNNQIAESKQNCVSCHNDPNGGVRGAESGHYLKNDNAQSAAAKVTFNSMSYDADTKTITANMTVSLGDTKVTLAQIDPTPYKYGGDTSAIVFNGVVDDDFLVNYQKVGYRYFTAAEDGSINVTIADGDFKVAQVMETPEVTVALSSQLHLCFDGKGALADCTVEENVATNAGPYVPSDTDYFAVDGTQIDKSPRVQHAEMAACQQCHTTAIKHRFSNDMDGCASCHNGTRDKKGTGSSNLAYIVHSKHYVYTPEGDLFFKKTECQACHGDNGFSLSKIAPKATPVAFGTTDGQRLSDTNEQLVVSPQAAACVSCHQAPYGLSEATAAHIQTNGGLLKQDGAPLTTLGVPASDYDSLNPAETCSTCHKDSQILEAHANWGSSH</sequence>
<protein>
    <submittedName>
        <fullName evidence="6">OmcA/MtrC family decaheme c-type cytochrome</fullName>
    </submittedName>
</protein>
<dbReference type="RefSeq" id="WP_160794621.1">
    <property type="nucleotide sequence ID" value="NZ_WRPA01000004.1"/>
</dbReference>
<keyword evidence="7" id="KW-1185">Reference proteome</keyword>
<gene>
    <name evidence="6" type="ORF">GNT65_06830</name>
</gene>
<dbReference type="GO" id="GO:0020037">
    <property type="term" value="F:heme binding"/>
    <property type="evidence" value="ECO:0007669"/>
    <property type="project" value="InterPro"/>
</dbReference>
<dbReference type="PANTHER" id="PTHR35038">
    <property type="entry name" value="DISSIMILATORY SULFITE REDUCTASE SIRA"/>
    <property type="match status" value="1"/>
</dbReference>
<comment type="caution">
    <text evidence="6">The sequence shown here is derived from an EMBL/GenBank/DDBJ whole genome shotgun (WGS) entry which is preliminary data.</text>
</comment>
<dbReference type="AlphaFoldDB" id="A0A6L7HZ85"/>
<evidence type="ECO:0000256" key="3">
    <source>
        <dbReference type="ARBA" id="ARBA00023004"/>
    </source>
</evidence>
<dbReference type="PANTHER" id="PTHR35038:SF8">
    <property type="entry name" value="C-TYPE POLYHEME CYTOCHROME OMCC"/>
    <property type="match status" value="1"/>
</dbReference>
<dbReference type="InterPro" id="IPR036280">
    <property type="entry name" value="Multihaem_cyt_sf"/>
</dbReference>
<dbReference type="GO" id="GO:0009055">
    <property type="term" value="F:electron transfer activity"/>
    <property type="evidence" value="ECO:0007669"/>
    <property type="project" value="InterPro"/>
</dbReference>
<evidence type="ECO:0000259" key="5">
    <source>
        <dbReference type="PROSITE" id="PS51007"/>
    </source>
</evidence>
<reference evidence="6 7" key="1">
    <citation type="submission" date="2019-12" db="EMBL/GenBank/DDBJ databases">
        <title>Shewanella insulae sp. nov., isolated from a tidal flat.</title>
        <authorList>
            <person name="Yoon J.-H."/>
        </authorList>
    </citation>
    <scope>NUCLEOTIDE SEQUENCE [LARGE SCALE GENOMIC DNA]</scope>
    <source>
        <strain evidence="6 7">JBTF-M18</strain>
    </source>
</reference>
<dbReference type="Proteomes" id="UP000474778">
    <property type="component" value="Unassembled WGS sequence"/>
</dbReference>
<evidence type="ECO:0000313" key="6">
    <source>
        <dbReference type="EMBL" id="MXR68391.1"/>
    </source>
</evidence>
<dbReference type="InterPro" id="IPR009056">
    <property type="entry name" value="Cyt_c-like_dom"/>
</dbReference>
<keyword evidence="1 4" id="KW-0479">Metal-binding</keyword>
<evidence type="ECO:0000256" key="2">
    <source>
        <dbReference type="ARBA" id="ARBA00022729"/>
    </source>
</evidence>
<dbReference type="Pfam" id="PF22112">
    <property type="entry name" value="OmcA-like_N"/>
    <property type="match status" value="1"/>
</dbReference>
<evidence type="ECO:0000313" key="7">
    <source>
        <dbReference type="Proteomes" id="UP000474778"/>
    </source>
</evidence>
<dbReference type="Pfam" id="PF22113">
    <property type="entry name" value="Mtrc-MtrF_II-IV_dom"/>
    <property type="match status" value="2"/>
</dbReference>
<accession>A0A6L7HZ85</accession>
<evidence type="ECO:0000256" key="1">
    <source>
        <dbReference type="ARBA" id="ARBA00022723"/>
    </source>
</evidence>
<dbReference type="InterPro" id="IPR054337">
    <property type="entry name" value="Mtrc-MtrF-like_dom_II/IV"/>
</dbReference>
<name>A0A6L7HZ85_9GAMM</name>
<keyword evidence="2" id="KW-0732">Signal</keyword>
<organism evidence="6 7">
    <name type="scientific">Shewanella insulae</name>
    <dbReference type="NCBI Taxonomy" id="2681496"/>
    <lineage>
        <taxon>Bacteria</taxon>
        <taxon>Pseudomonadati</taxon>
        <taxon>Pseudomonadota</taxon>
        <taxon>Gammaproteobacteria</taxon>
        <taxon>Alteromonadales</taxon>
        <taxon>Shewanellaceae</taxon>
        <taxon>Shewanella</taxon>
    </lineage>
</organism>
<dbReference type="InterPro" id="IPR051829">
    <property type="entry name" value="Multiheme_Cytochr_ET"/>
</dbReference>